<reference evidence="2 3" key="1">
    <citation type="submission" date="2018-03" db="EMBL/GenBank/DDBJ databases">
        <title>Draft Genome Sequences of the Obligatory Marine Myxobacteria Enhygromyxa salina SWB007.</title>
        <authorList>
            <person name="Poehlein A."/>
            <person name="Moghaddam J.A."/>
            <person name="Harms H."/>
            <person name="Alanjari M."/>
            <person name="Koenig G.M."/>
            <person name="Daniel R."/>
            <person name="Schaeberle T.F."/>
        </authorList>
    </citation>
    <scope>NUCLEOTIDE SEQUENCE [LARGE SCALE GENOMIC DNA]</scope>
    <source>
        <strain evidence="2 3">SWB007</strain>
    </source>
</reference>
<keyword evidence="1" id="KW-0732">Signal</keyword>
<comment type="caution">
    <text evidence="2">The sequence shown here is derived from an EMBL/GenBank/DDBJ whole genome shotgun (WGS) entry which is preliminary data.</text>
</comment>
<organism evidence="2 3">
    <name type="scientific">Enhygromyxa salina</name>
    <dbReference type="NCBI Taxonomy" id="215803"/>
    <lineage>
        <taxon>Bacteria</taxon>
        <taxon>Pseudomonadati</taxon>
        <taxon>Myxococcota</taxon>
        <taxon>Polyangia</taxon>
        <taxon>Nannocystales</taxon>
        <taxon>Nannocystaceae</taxon>
        <taxon>Enhygromyxa</taxon>
    </lineage>
</organism>
<dbReference type="RefSeq" id="WP_106090651.1">
    <property type="nucleotide sequence ID" value="NZ_PVNL01000071.1"/>
</dbReference>
<dbReference type="InterPro" id="IPR014867">
    <property type="entry name" value="Spore_coat_CotH_CotH2/3/7"/>
</dbReference>
<dbReference type="OrthoDB" id="9779955at2"/>
<accession>A0A2S9YNF5</accession>
<sequence>MIAPVHRLCHALLVGLALAVMGCEPPNAEPEPEPEPELPEVCDVQADGAGLDVDCSLIAQVVPTGTELYDDHGLRRHVRIEDQAGQVLGAEYGACLVVTDADCEVLATTIEPAASRSITALLVLPVAEPGQAVELQQAVMALIEARPADERIALFRWGQRVTQISTPTTDRARLAQLLGSGLGLRDDDSLAPAAAVDVIDDTLALVQGDHGSVRQLLVVGPDAIVADAAPVASESLRVDFVSLGESPSSFAPALLDASTRLDAALAAGEQVVSYCALDLAEGARLQVVGGGPSLELDHVAVPGAEPGMSCEAGVGAPAYPEVIEILLSPSQRIEYDSRVAELSKEPFVGKIRTDLNAPDLTAPAKLKLRGNNSLACERKSYSLNFEDDQPRRWFEDSATDEFFLLSMCLDDRYITQFTANQLMAELGLFAPKFRMVEVVLSGVSQGVYLLVEKPHEELRHDNTGVRLIMRRASDVEGEPPELKHSAGSEAQAEADYEAFLTEAETRTGDDLLAWLEASMDLEQYLRWIALMSLLESGDYVDEVYFMSTDVTAEPGVTRDFFSISTWDQDDIFSPCHNNGDFAIQDPHELLYCTEGRLDYAIFEDPGVYARYVDTLEQTLAWLEQGRFDAATDISASAVLAQLGGEQARAAMIELLSVNPDAVGFGVLEDEVQTRAGVLREAFAARRALVAERIAAYRVGN</sequence>
<protein>
    <submittedName>
        <fullName evidence="2">CotH protein</fullName>
    </submittedName>
</protein>
<feature type="signal peptide" evidence="1">
    <location>
        <begin position="1"/>
        <end position="28"/>
    </location>
</feature>
<gene>
    <name evidence="2" type="ORF">ENSA7_36770</name>
</gene>
<dbReference type="Pfam" id="PF08757">
    <property type="entry name" value="CotH"/>
    <property type="match status" value="1"/>
</dbReference>
<proteinExistence type="predicted"/>
<dbReference type="PANTHER" id="PTHR40050:SF1">
    <property type="entry name" value="INNER SPORE COAT PROTEIN H"/>
    <property type="match status" value="1"/>
</dbReference>
<evidence type="ECO:0000313" key="3">
    <source>
        <dbReference type="Proteomes" id="UP000238823"/>
    </source>
</evidence>
<evidence type="ECO:0000313" key="2">
    <source>
        <dbReference type="EMBL" id="PRQ06618.1"/>
    </source>
</evidence>
<dbReference type="Proteomes" id="UP000238823">
    <property type="component" value="Unassembled WGS sequence"/>
</dbReference>
<evidence type="ECO:0000256" key="1">
    <source>
        <dbReference type="SAM" id="SignalP"/>
    </source>
</evidence>
<dbReference type="AlphaFoldDB" id="A0A2S9YNF5"/>
<dbReference type="PANTHER" id="PTHR40050">
    <property type="entry name" value="INNER SPORE COAT PROTEIN H"/>
    <property type="match status" value="1"/>
</dbReference>
<dbReference type="PROSITE" id="PS51257">
    <property type="entry name" value="PROKAR_LIPOPROTEIN"/>
    <property type="match status" value="1"/>
</dbReference>
<feature type="chain" id="PRO_5015702480" evidence="1">
    <location>
        <begin position="29"/>
        <end position="700"/>
    </location>
</feature>
<dbReference type="EMBL" id="PVNL01000071">
    <property type="protein sequence ID" value="PRQ06618.1"/>
    <property type="molecule type" value="Genomic_DNA"/>
</dbReference>
<name>A0A2S9YNF5_9BACT</name>